<dbReference type="OrthoDB" id="3367100at2759"/>
<feature type="region of interest" description="Disordered" evidence="1">
    <location>
        <begin position="1535"/>
        <end position="1567"/>
    </location>
</feature>
<feature type="compositionally biased region" description="Acidic residues" evidence="1">
    <location>
        <begin position="563"/>
        <end position="577"/>
    </location>
</feature>
<feature type="compositionally biased region" description="Low complexity" evidence="1">
    <location>
        <begin position="79"/>
        <end position="90"/>
    </location>
</feature>
<feature type="compositionally biased region" description="Polar residues" evidence="1">
    <location>
        <begin position="1189"/>
        <end position="1199"/>
    </location>
</feature>
<feature type="compositionally biased region" description="Polar residues" evidence="1">
    <location>
        <begin position="14"/>
        <end position="48"/>
    </location>
</feature>
<feature type="region of interest" description="Disordered" evidence="1">
    <location>
        <begin position="1"/>
        <end position="52"/>
    </location>
</feature>
<proteinExistence type="predicted"/>
<feature type="compositionally biased region" description="Pro residues" evidence="1">
    <location>
        <begin position="260"/>
        <end position="269"/>
    </location>
</feature>
<feature type="compositionally biased region" description="Low complexity" evidence="1">
    <location>
        <begin position="231"/>
        <end position="243"/>
    </location>
</feature>
<dbReference type="HOGENOM" id="CLU_243375_0_0_1"/>
<feature type="compositionally biased region" description="Pro residues" evidence="1">
    <location>
        <begin position="493"/>
        <end position="504"/>
    </location>
</feature>
<feature type="region of interest" description="Disordered" evidence="1">
    <location>
        <begin position="847"/>
        <end position="921"/>
    </location>
</feature>
<feature type="compositionally biased region" description="Basic and acidic residues" evidence="1">
    <location>
        <begin position="170"/>
        <end position="179"/>
    </location>
</feature>
<feature type="region of interest" description="Disordered" evidence="1">
    <location>
        <begin position="1509"/>
        <end position="1528"/>
    </location>
</feature>
<evidence type="ECO:0000313" key="3">
    <source>
        <dbReference type="Proteomes" id="UP000006174"/>
    </source>
</evidence>
<feature type="region of interest" description="Disordered" evidence="1">
    <location>
        <begin position="1028"/>
        <end position="1063"/>
    </location>
</feature>
<feature type="compositionally biased region" description="Polar residues" evidence="1">
    <location>
        <begin position="1039"/>
        <end position="1048"/>
    </location>
</feature>
<comment type="caution">
    <text evidence="2">The sequence shown here is derived from an EMBL/GenBank/DDBJ whole genome shotgun (WGS) entry which is preliminary data.</text>
</comment>
<dbReference type="Proteomes" id="UP000006174">
    <property type="component" value="Unassembled WGS sequence"/>
</dbReference>
<feature type="compositionally biased region" description="Polar residues" evidence="1">
    <location>
        <begin position="289"/>
        <end position="299"/>
    </location>
</feature>
<feature type="compositionally biased region" description="Low complexity" evidence="1">
    <location>
        <begin position="907"/>
        <end position="919"/>
    </location>
</feature>
<feature type="region of interest" description="Disordered" evidence="1">
    <location>
        <begin position="1182"/>
        <end position="1337"/>
    </location>
</feature>
<accession>I2FPL7</accession>
<sequence length="1625" mass="172985">MATSLQNHPYKLPTHSSSLQADTSTGRYHPQSNTAAYDTSNTHASPSSAVHAGTSAVTIHALRNNRSSARLQPPIDTPSSTASSSTASSSNMTFPLAGPSPLQPQPKPSHLGSELFDAIVQAADPRHPDHAAWQERYGSLSTQSSRASFSSASKRDKLASPRVGTPSSRKSLDHSDLPTRRKQTSRRAGTWHLPKPQSQQAGASDADDPLAPAFHSGDDRSTPVRASFEGSVRSYRSSSVTSSSHRRRNRRLRDANRPKPLLPPIPPPRVTSSTNWQSTFGSPSLPELANSTPRTANQPSSSSTTSDNHDHDLHPVQPQPLLPSPSAPASLRIAHPYASAISFDKVHQSPQLSSMPSILQPSIQLCQPGPRLDRSHARQQSSTCTSAHPSHVASLAQASITTLPGDTILDDKSFLHLPRRPLLAGTKLASPPSQPSTPSRPTQIAKAAHQIAPSRRSLSKIRHLLGPEMPTLGGPLFPEKLGASIQQATDPMPRSPTGPPPAVPPKHSALPVHQKTGSVPRLPVPALTSEEAQEICQSLDVSQKVDLNIFPLRHDDQFRANDNEFENSDDQEPEDNNAEGSGALPHLSTSAFHYTQQPSAYKPSRGPGVVRRSLDSIISPFRAGLLNGPATTARPAATGNRVKSILAVPQVEPILRGRRSFSDSRFVRPFLPRPRNATLARHTRPLSKVLDRPENEIVDALRCSDIQQRVTVPSTRGNKVSNPAAQAPQDRNEASTLNAGAANAAESPSSRKSRSVGLRRKALPQAGTEFSGIGCEASYDNVGGQDASLPTMSSSRSIASTFSRSTSNLHESVDSPYDTFARNASLTISQQQPRRGKIGGFFSKVKSSMTPKATQSTPARQFPTKFSSSAASSPYQASFGSPAGGPPGYSPANANKADRPFRNRVKSLTSPRRLSSSRSNNDMAAVPAVPAIPQHLAGLQKDNIGNQEHMQSYSRPSNRILASMSASFASPEQELTRSVWEESPMMPTSSSFASAEKASRSLGRLLRRMKTQEDFAALTDSFVPLPPKISHPDLAEQTAPRSSMSSTRGFDVVEPVDPSVPVGQTRTTIRKTLSPALLSETPQPGLEATLDDADLSTLGFGDNGRSRARARARARTDFEADNQPTGEDAAEELGETFGNEQRFKSPRGRFIRGNLSVDRLSRVEELSERLSYLAEPAAELDAVGGVSPTPRSLPTSPNPRSFGEHRSVRRSVSGNVRAQPLPPTLQLAAPQNARPRKISLDILRPSRKSESTVREASSLESPASLRSGFISSPTTNKLSTTPKTPATPSFGEQLTPWRSTSFSTARSAGRTSFSQDRDRAPVASPISPPMPTSSSVGQAIKRLGIKSKGDKASKGIGPADVIVLDFDDEQGCGDDASNEMGSRPSMSVEARPSFGGGARPSFSSFARPSFGGGPRPSIEATGRNSLVAAEMVTKLLEVEASELVPSPVTPSFGQQLPKEMGGSSASLNRGAAIDGDASPNGGEMAGLGIGLVQWSDGMPMGAGDSIDASTSDGTFTSQGIQTPENGSLSHRYTSQLPYRTDPTGATTPHARPSMDTGRSMGTPGPAKSAELLAFEDMLGKFPQQQKSLLQHISARVAKTPNVGGGGPSSREEVTSSSCVFPDLSG</sequence>
<dbReference type="eggNOG" id="ENOG502RDVM">
    <property type="taxonomic scope" value="Eukaryota"/>
</dbReference>
<feature type="compositionally biased region" description="Low complexity" evidence="1">
    <location>
        <begin position="1210"/>
        <end position="1231"/>
    </location>
</feature>
<keyword evidence="3" id="KW-1185">Reference proteome</keyword>
<evidence type="ECO:0000313" key="2">
    <source>
        <dbReference type="EMBL" id="CCF48860.1"/>
    </source>
</evidence>
<feature type="compositionally biased region" description="Low complexity" evidence="1">
    <location>
        <begin position="1052"/>
        <end position="1062"/>
    </location>
</feature>
<name>I2FPL7_USTHO</name>
<feature type="region of interest" description="Disordered" evidence="1">
    <location>
        <begin position="709"/>
        <end position="759"/>
    </location>
</feature>
<feature type="region of interest" description="Disordered" evidence="1">
    <location>
        <begin position="136"/>
        <end position="329"/>
    </location>
</feature>
<feature type="region of interest" description="Disordered" evidence="1">
    <location>
        <begin position="65"/>
        <end position="111"/>
    </location>
</feature>
<feature type="compositionally biased region" description="Low complexity" evidence="1">
    <location>
        <begin position="734"/>
        <end position="750"/>
    </location>
</feature>
<feature type="compositionally biased region" description="Low complexity" evidence="1">
    <location>
        <begin position="139"/>
        <end position="152"/>
    </location>
</feature>
<organism evidence="2 3">
    <name type="scientific">Ustilago hordei</name>
    <name type="common">Barley covered smut fungus</name>
    <dbReference type="NCBI Taxonomy" id="120017"/>
    <lineage>
        <taxon>Eukaryota</taxon>
        <taxon>Fungi</taxon>
        <taxon>Dikarya</taxon>
        <taxon>Basidiomycota</taxon>
        <taxon>Ustilaginomycotina</taxon>
        <taxon>Ustilaginomycetes</taxon>
        <taxon>Ustilaginales</taxon>
        <taxon>Ustilaginaceae</taxon>
        <taxon>Ustilago</taxon>
    </lineage>
</organism>
<feature type="compositionally biased region" description="Low complexity" evidence="1">
    <location>
        <begin position="867"/>
        <end position="881"/>
    </location>
</feature>
<feature type="compositionally biased region" description="Polar residues" evidence="1">
    <location>
        <begin position="1269"/>
        <end position="1314"/>
    </location>
</feature>
<protein>
    <submittedName>
        <fullName evidence="2">Uncharacterized protein</fullName>
    </submittedName>
</protein>
<feature type="compositionally biased region" description="Polar residues" evidence="1">
    <location>
        <begin position="709"/>
        <end position="724"/>
    </location>
</feature>
<feature type="region of interest" description="Disordered" evidence="1">
    <location>
        <begin position="487"/>
        <end position="518"/>
    </location>
</feature>
<dbReference type="EMBL" id="CAGI01000138">
    <property type="protein sequence ID" value="CCF48860.1"/>
    <property type="molecule type" value="Genomic_DNA"/>
</dbReference>
<feature type="compositionally biased region" description="Polar residues" evidence="1">
    <location>
        <begin position="270"/>
        <end position="282"/>
    </location>
</feature>
<feature type="compositionally biased region" description="Pro residues" evidence="1">
    <location>
        <begin position="317"/>
        <end position="326"/>
    </location>
</feature>
<feature type="region of interest" description="Disordered" evidence="1">
    <location>
        <begin position="1598"/>
        <end position="1625"/>
    </location>
</feature>
<evidence type="ECO:0000256" key="1">
    <source>
        <dbReference type="SAM" id="MobiDB-lite"/>
    </source>
</evidence>
<feature type="compositionally biased region" description="Polar residues" evidence="1">
    <location>
        <begin position="847"/>
        <end position="859"/>
    </location>
</feature>
<feature type="region of interest" description="Disordered" evidence="1">
    <location>
        <begin position="1377"/>
        <end position="1397"/>
    </location>
</feature>
<gene>
    <name evidence="2" type="ORF">UHOR_06088</name>
</gene>
<reference evidence="2 3" key="1">
    <citation type="journal article" date="2012" name="Plant Cell">
        <title>Genome comparison of barley and maize smut fungi reveals targeted loss of RNA silencing components and species-specific presence of transposable elements.</title>
        <authorList>
            <person name="Laurie J.D."/>
            <person name="Ali S."/>
            <person name="Linning R."/>
            <person name="Mannhaupt G."/>
            <person name="Wong P."/>
            <person name="Gueldener U."/>
            <person name="Muensterkoetter M."/>
            <person name="Moore R."/>
            <person name="Kahmann R."/>
            <person name="Bakkeren G."/>
            <person name="Schirawski J."/>
        </authorList>
    </citation>
    <scope>NUCLEOTIDE SEQUENCE [LARGE SCALE GENOMIC DNA]</scope>
    <source>
        <strain evidence="3">Uh4875-4</strain>
    </source>
</reference>
<dbReference type="OMA" id="DASNEMG"/>
<feature type="region of interest" description="Disordered" evidence="1">
    <location>
        <begin position="558"/>
        <end position="585"/>
    </location>
</feature>